<dbReference type="Proteomes" id="UP000663889">
    <property type="component" value="Unassembled WGS sequence"/>
</dbReference>
<dbReference type="AlphaFoldDB" id="A0A815RCX9"/>
<dbReference type="InterPro" id="IPR025340">
    <property type="entry name" value="DUF4246"/>
</dbReference>
<reference evidence="2" key="1">
    <citation type="submission" date="2021-02" db="EMBL/GenBank/DDBJ databases">
        <authorList>
            <person name="Nowell W R."/>
        </authorList>
    </citation>
    <scope>NUCLEOTIDE SEQUENCE</scope>
</reference>
<evidence type="ECO:0000313" key="3">
    <source>
        <dbReference type="Proteomes" id="UP000663889"/>
    </source>
</evidence>
<dbReference type="EMBL" id="CAJNOU010005344">
    <property type="protein sequence ID" value="CAF1475097.1"/>
    <property type="molecule type" value="Genomic_DNA"/>
</dbReference>
<name>A0A815RCX9_9BILA</name>
<proteinExistence type="predicted"/>
<accession>A0A815RCX9</accession>
<organism evidence="2 3">
    <name type="scientific">Rotaria sordida</name>
    <dbReference type="NCBI Taxonomy" id="392033"/>
    <lineage>
        <taxon>Eukaryota</taxon>
        <taxon>Metazoa</taxon>
        <taxon>Spiralia</taxon>
        <taxon>Gnathifera</taxon>
        <taxon>Rotifera</taxon>
        <taxon>Eurotatoria</taxon>
        <taxon>Bdelloidea</taxon>
        <taxon>Philodinida</taxon>
        <taxon>Philodinidae</taxon>
        <taxon>Rotaria</taxon>
    </lineage>
</organism>
<evidence type="ECO:0000313" key="2">
    <source>
        <dbReference type="EMBL" id="CAF1475097.1"/>
    </source>
</evidence>
<feature type="domain" description="DUF4246" evidence="1">
    <location>
        <begin position="3"/>
        <end position="217"/>
    </location>
</feature>
<dbReference type="PANTHER" id="PTHR33119">
    <property type="entry name" value="IFI3P"/>
    <property type="match status" value="1"/>
</dbReference>
<dbReference type="PANTHER" id="PTHR33119:SF1">
    <property type="entry name" value="FE2OG DIOXYGENASE DOMAIN-CONTAINING PROTEIN"/>
    <property type="match status" value="1"/>
</dbReference>
<sequence>MESIYQWLPAKFNISTNDQVKTESYINNLHPIENKELYHVIEQIFECFIPLFNKVLIHLIHPEEKSNRIYVKYHPEDIDNPKPIPLHEIKEFQTSSSSSQSSIPWDINLRGRKLQVIVKLGNIILTPDNPTYPGGIWHVDGMENEHIVSIGIYYYHNSNIIQSDPQFRTVIREAEYRFSESDIEGFLYDYRDMIVLYEILGEVMIEENRCIVYPNTY</sequence>
<dbReference type="Pfam" id="PF14033">
    <property type="entry name" value="DUF4246"/>
    <property type="match status" value="1"/>
</dbReference>
<gene>
    <name evidence="2" type="ORF">SEV965_LOCUS34832</name>
</gene>
<comment type="caution">
    <text evidence="2">The sequence shown here is derived from an EMBL/GenBank/DDBJ whole genome shotgun (WGS) entry which is preliminary data.</text>
</comment>
<evidence type="ECO:0000259" key="1">
    <source>
        <dbReference type="Pfam" id="PF14033"/>
    </source>
</evidence>
<dbReference type="InterPro" id="IPR049192">
    <property type="entry name" value="DUF4246_C"/>
</dbReference>
<protein>
    <recommendedName>
        <fullName evidence="1">DUF4246 domain-containing protein</fullName>
    </recommendedName>
</protein>